<dbReference type="AlphaFoldDB" id="A0A7W7ST62"/>
<protein>
    <submittedName>
        <fullName evidence="7">NADPH-dependent 2,4-dienoyl-CoA reductase/sulfur reductase-like enzyme</fullName>
    </submittedName>
</protein>
<keyword evidence="2" id="KW-0285">Flavoprotein</keyword>
<comment type="cofactor">
    <cofactor evidence="1">
        <name>FAD</name>
        <dbReference type="ChEBI" id="CHEBI:57692"/>
    </cofactor>
</comment>
<dbReference type="PRINTS" id="PR00469">
    <property type="entry name" value="PNDRDTASEII"/>
</dbReference>
<dbReference type="Gene3D" id="3.50.50.60">
    <property type="entry name" value="FAD/NAD(P)-binding domain"/>
    <property type="match status" value="2"/>
</dbReference>
<evidence type="ECO:0000256" key="3">
    <source>
        <dbReference type="ARBA" id="ARBA00022827"/>
    </source>
</evidence>
<keyword evidence="8" id="KW-1185">Reference proteome</keyword>
<dbReference type="SUPFAM" id="SSF55424">
    <property type="entry name" value="FAD/NAD-linked reductases, dimerisation (C-terminal) domain"/>
    <property type="match status" value="1"/>
</dbReference>
<evidence type="ECO:0000259" key="5">
    <source>
        <dbReference type="Pfam" id="PF07992"/>
    </source>
</evidence>
<dbReference type="Pfam" id="PF07992">
    <property type="entry name" value="Pyr_redox_2"/>
    <property type="match status" value="1"/>
</dbReference>
<organism evidence="7 8">
    <name type="scientific">Micromonospora polyrhachis</name>
    <dbReference type="NCBI Taxonomy" id="1282883"/>
    <lineage>
        <taxon>Bacteria</taxon>
        <taxon>Bacillati</taxon>
        <taxon>Actinomycetota</taxon>
        <taxon>Actinomycetes</taxon>
        <taxon>Micromonosporales</taxon>
        <taxon>Micromonosporaceae</taxon>
        <taxon>Micromonospora</taxon>
    </lineage>
</organism>
<dbReference type="InterPro" id="IPR016156">
    <property type="entry name" value="FAD/NAD-linked_Rdtase_dimer_sf"/>
</dbReference>
<sequence>MTGRSASPPRHIVVIGAGPAGFRAAQELRALGYDGELTMVGDEPHRPYRRPPLSKELLVGPVDVLLPGTETLDARWLLGQPATGLDLRHRRVLRGQLPAVPFDTAVVATGVRARRPAAIPALAGIHTLRSLDDALALRAELSHRPTVVVAGAGFVGSEIAATLRGLGLAVTLVGREPVPLHRALGVRLGRMVARTHREHGVDLRLGRTVVGVSGAGRVEQVRLDDGTALPADLLVLALGAEPNTEWLRGSGLRIDDGVVCGPDGLAAPGVAVAGDVARWPHPLLVGELVRVEHHSNAVDQGTFAARALLDPARHRRFASVPSFWTHLYDRRVQSVGFTGAAYDLRIVEGEPEGRFLAEYRRHGRLIGAVTVGLVRRLAACRHQLSEEIES</sequence>
<dbReference type="InterPro" id="IPR023753">
    <property type="entry name" value="FAD/NAD-binding_dom"/>
</dbReference>
<dbReference type="Gene3D" id="3.30.390.30">
    <property type="match status" value="1"/>
</dbReference>
<dbReference type="Pfam" id="PF14759">
    <property type="entry name" value="Reductase_C"/>
    <property type="match status" value="1"/>
</dbReference>
<dbReference type="GO" id="GO:0016651">
    <property type="term" value="F:oxidoreductase activity, acting on NAD(P)H"/>
    <property type="evidence" value="ECO:0007669"/>
    <property type="project" value="TreeGrafter"/>
</dbReference>
<gene>
    <name evidence="7" type="ORF">FHR38_004207</name>
</gene>
<accession>A0A7W7ST62</accession>
<name>A0A7W7ST62_9ACTN</name>
<dbReference type="InterPro" id="IPR028202">
    <property type="entry name" value="Reductase_C"/>
</dbReference>
<dbReference type="InterPro" id="IPR036188">
    <property type="entry name" value="FAD/NAD-bd_sf"/>
</dbReference>
<dbReference type="EMBL" id="JACHJW010000001">
    <property type="protein sequence ID" value="MBB4960474.1"/>
    <property type="molecule type" value="Genomic_DNA"/>
</dbReference>
<feature type="domain" description="Reductase C-terminal" evidence="6">
    <location>
        <begin position="323"/>
        <end position="387"/>
    </location>
</feature>
<evidence type="ECO:0000256" key="4">
    <source>
        <dbReference type="ARBA" id="ARBA00023002"/>
    </source>
</evidence>
<dbReference type="GO" id="GO:0005737">
    <property type="term" value="C:cytoplasm"/>
    <property type="evidence" value="ECO:0007669"/>
    <property type="project" value="TreeGrafter"/>
</dbReference>
<evidence type="ECO:0000256" key="2">
    <source>
        <dbReference type="ARBA" id="ARBA00022630"/>
    </source>
</evidence>
<dbReference type="PANTHER" id="PTHR43557">
    <property type="entry name" value="APOPTOSIS-INDUCING FACTOR 1"/>
    <property type="match status" value="1"/>
</dbReference>
<dbReference type="Proteomes" id="UP000578819">
    <property type="component" value="Unassembled WGS sequence"/>
</dbReference>
<keyword evidence="4" id="KW-0560">Oxidoreductase</keyword>
<dbReference type="RefSeq" id="WP_184536246.1">
    <property type="nucleotide sequence ID" value="NZ_JACHJW010000001.1"/>
</dbReference>
<dbReference type="SUPFAM" id="SSF51905">
    <property type="entry name" value="FAD/NAD(P)-binding domain"/>
    <property type="match status" value="1"/>
</dbReference>
<reference evidence="7 8" key="1">
    <citation type="submission" date="2020-08" db="EMBL/GenBank/DDBJ databases">
        <title>Sequencing the genomes of 1000 actinobacteria strains.</title>
        <authorList>
            <person name="Klenk H.-P."/>
        </authorList>
    </citation>
    <scope>NUCLEOTIDE SEQUENCE [LARGE SCALE GENOMIC DNA]</scope>
    <source>
        <strain evidence="7 8">DSM 45886</strain>
    </source>
</reference>
<dbReference type="InterPro" id="IPR050446">
    <property type="entry name" value="FAD-oxidoreductase/Apoptosis"/>
</dbReference>
<evidence type="ECO:0000313" key="7">
    <source>
        <dbReference type="EMBL" id="MBB4960474.1"/>
    </source>
</evidence>
<evidence type="ECO:0000259" key="6">
    <source>
        <dbReference type="Pfam" id="PF14759"/>
    </source>
</evidence>
<dbReference type="PRINTS" id="PR00368">
    <property type="entry name" value="FADPNR"/>
</dbReference>
<evidence type="ECO:0000313" key="8">
    <source>
        <dbReference type="Proteomes" id="UP000578819"/>
    </source>
</evidence>
<evidence type="ECO:0000256" key="1">
    <source>
        <dbReference type="ARBA" id="ARBA00001974"/>
    </source>
</evidence>
<dbReference type="PANTHER" id="PTHR43557:SF2">
    <property type="entry name" value="RIESKE DOMAIN-CONTAINING PROTEIN-RELATED"/>
    <property type="match status" value="1"/>
</dbReference>
<proteinExistence type="predicted"/>
<feature type="domain" description="FAD/NAD(P)-binding" evidence="5">
    <location>
        <begin position="11"/>
        <end position="301"/>
    </location>
</feature>
<comment type="caution">
    <text evidence="7">The sequence shown here is derived from an EMBL/GenBank/DDBJ whole genome shotgun (WGS) entry which is preliminary data.</text>
</comment>
<keyword evidence="3" id="KW-0274">FAD</keyword>